<proteinExistence type="predicted"/>
<organism evidence="1 2">
    <name type="scientific">Opacimonas viscosa</name>
    <dbReference type="NCBI Taxonomy" id="2961944"/>
    <lineage>
        <taxon>Bacteria</taxon>
        <taxon>Pseudomonadati</taxon>
        <taxon>Pseudomonadota</taxon>
        <taxon>Gammaproteobacteria</taxon>
        <taxon>Alteromonadales</taxon>
        <taxon>Alteromonadaceae</taxon>
        <taxon>Opacimonas</taxon>
    </lineage>
</organism>
<name>A0AA42BM78_9ALTE</name>
<sequence length="277" mass="30216">MKYRVLLTTSIAICGQLVVSNDSYASESKTPERIDTENVVTEKWHLSPEFLRQQVTLSMSPGRAVKSLISHYPESITSIVSVALDQYPEQYKEIIYSAVSAQPYSSEEIVTIAVDKGISECASIVETAINAEPSYVSFVAAAAMQASPEDFNDILRVAVTTEPNSADKIVQTVAKSYPERITEILSNTVKYVPKIGEYVVDALLAVFPDDAEEVVSITVRESAADKGQLGKIMHSAINAGIDRDVVAQYAIQGGASKEAVNLVMAQREELEKAIKYD</sequence>
<comment type="caution">
    <text evidence="1">The sequence shown here is derived from an EMBL/GenBank/DDBJ whole genome shotgun (WGS) entry which is preliminary data.</text>
</comment>
<evidence type="ECO:0000313" key="1">
    <source>
        <dbReference type="EMBL" id="MCP3429698.1"/>
    </source>
</evidence>
<keyword evidence="2" id="KW-1185">Reference proteome</keyword>
<protein>
    <submittedName>
        <fullName evidence="1">Uncharacterized protein</fullName>
    </submittedName>
</protein>
<dbReference type="Proteomes" id="UP001165413">
    <property type="component" value="Unassembled WGS sequence"/>
</dbReference>
<gene>
    <name evidence="1" type="ORF">NLF92_12195</name>
</gene>
<dbReference type="EMBL" id="JANATA010000030">
    <property type="protein sequence ID" value="MCP3429698.1"/>
    <property type="molecule type" value="Genomic_DNA"/>
</dbReference>
<reference evidence="1" key="1">
    <citation type="submission" date="2022-07" db="EMBL/GenBank/DDBJ databases">
        <title>Characterization of the Novel Bacterium Alteromonas immobilis LMIT006 and Alteromonas gregis LMIT007.</title>
        <authorList>
            <person name="Lin X."/>
        </authorList>
    </citation>
    <scope>NUCLEOTIDE SEQUENCE</scope>
    <source>
        <strain evidence="1">LMIT007</strain>
    </source>
</reference>
<dbReference type="RefSeq" id="WP_254102359.1">
    <property type="nucleotide sequence ID" value="NZ_JANATA010000030.1"/>
</dbReference>
<evidence type="ECO:0000313" key="2">
    <source>
        <dbReference type="Proteomes" id="UP001165413"/>
    </source>
</evidence>
<accession>A0AA42BM78</accession>
<dbReference type="AlphaFoldDB" id="A0AA42BM78"/>